<dbReference type="Pfam" id="PF13181">
    <property type="entry name" value="TPR_8"/>
    <property type="match status" value="2"/>
</dbReference>
<dbReference type="SUPFAM" id="SSF48452">
    <property type="entry name" value="TPR-like"/>
    <property type="match status" value="2"/>
</dbReference>
<evidence type="ECO:0000313" key="3">
    <source>
        <dbReference type="Proteomes" id="UP001597151"/>
    </source>
</evidence>
<reference evidence="3" key="1">
    <citation type="journal article" date="2019" name="Int. J. Syst. Evol. Microbiol.">
        <title>The Global Catalogue of Microorganisms (GCM) 10K type strain sequencing project: providing services to taxonomists for standard genome sequencing and annotation.</title>
        <authorList>
            <consortium name="The Broad Institute Genomics Platform"/>
            <consortium name="The Broad Institute Genome Sequencing Center for Infectious Disease"/>
            <person name="Wu L."/>
            <person name="Ma J."/>
        </authorList>
    </citation>
    <scope>NUCLEOTIDE SEQUENCE [LARGE SCALE GENOMIC DNA]</scope>
    <source>
        <strain evidence="3">CCUG 55328</strain>
    </source>
</reference>
<evidence type="ECO:0000256" key="1">
    <source>
        <dbReference type="PROSITE-ProRule" id="PRU00339"/>
    </source>
</evidence>
<protein>
    <recommendedName>
        <fullName evidence="4">Tetratricopeptide repeat protein</fullName>
    </recommendedName>
</protein>
<evidence type="ECO:0000313" key="2">
    <source>
        <dbReference type="EMBL" id="MFD1193794.1"/>
    </source>
</evidence>
<dbReference type="RefSeq" id="WP_380789092.1">
    <property type="nucleotide sequence ID" value="NZ_JBHTKR010000001.1"/>
</dbReference>
<feature type="repeat" description="TPR" evidence="1">
    <location>
        <begin position="80"/>
        <end position="113"/>
    </location>
</feature>
<accession>A0ABW3T992</accession>
<dbReference type="Gene3D" id="1.25.40.10">
    <property type="entry name" value="Tetratricopeptide repeat domain"/>
    <property type="match status" value="2"/>
</dbReference>
<organism evidence="2 3">
    <name type="scientific">Seohaeicola saemankumensis</name>
    <dbReference type="NCBI Taxonomy" id="481181"/>
    <lineage>
        <taxon>Bacteria</taxon>
        <taxon>Pseudomonadati</taxon>
        <taxon>Pseudomonadota</taxon>
        <taxon>Alphaproteobacteria</taxon>
        <taxon>Rhodobacterales</taxon>
        <taxon>Roseobacteraceae</taxon>
        <taxon>Seohaeicola</taxon>
    </lineage>
</organism>
<dbReference type="PANTHER" id="PTHR45588:SF1">
    <property type="entry name" value="WW DOMAIN-CONTAINING PROTEIN"/>
    <property type="match status" value="1"/>
</dbReference>
<name>A0ABW3T992_9RHOB</name>
<dbReference type="SMART" id="SM00028">
    <property type="entry name" value="TPR"/>
    <property type="match status" value="4"/>
</dbReference>
<dbReference type="Proteomes" id="UP001597151">
    <property type="component" value="Unassembled WGS sequence"/>
</dbReference>
<proteinExistence type="predicted"/>
<dbReference type="PANTHER" id="PTHR45588">
    <property type="entry name" value="TPR DOMAIN-CONTAINING PROTEIN"/>
    <property type="match status" value="1"/>
</dbReference>
<comment type="caution">
    <text evidence="2">The sequence shown here is derived from an EMBL/GenBank/DDBJ whole genome shotgun (WGS) entry which is preliminary data.</text>
</comment>
<sequence length="604" mass="67451">MIRNSLLAASGQKLTFVVDAANGSFEPKGDDAAKPSGNIELGRLSVEFVISLLGQRGVFSMLDYFNLGSYSRPVSDVPSAQTWFDRGLVWLFAYNHEEAIVCFEKALEADPACALAHWGIAYAIGPNYNKPWEFFTPEEKAPALERAHTALKAGLALENAKPVERALIQALASRYPTDPEIEDYQPFNDGFAAAMKPVYESDPEDLDIAFAYAEAMMNRTPWQLWDTHRGVPNPDASTPEAMAVLERAFDQTVGAWDHPGLLHMYIHLMEMSPHPERALRHGDRLNDLVPDAGHLVHMGTHIDVLCGDYQNVLYRNLAAAKVDEKFKAYAGPANFYALYRIHNLHFAFYGAMFLGQKAAAVDAAIRLREEVPDEVVRSYPDIFETFVAAAPHVYIRFGMWSEILDLAQPEDTELYVTTNALIYYAKAVALANLGRHEEAKTTMVDFTSAYAKVPESRMLFNNKARDVLAVAEEMMKGEIAFKAGRRKEGLDHLRKAVDLDDNLEYEEPWSWPQPTRHALGALLMEAGEYNEAEAAYRADLGLDGKLPRPSQHPRNVWALHGLHECLARRGERVELPHVKLLLDQAIARADIPIRASCLCRAAAA</sequence>
<gene>
    <name evidence="2" type="ORF">ACFQ3C_03820</name>
</gene>
<dbReference type="InterPro" id="IPR019734">
    <property type="entry name" value="TPR_rpt"/>
</dbReference>
<keyword evidence="1" id="KW-0802">TPR repeat</keyword>
<dbReference type="PROSITE" id="PS50005">
    <property type="entry name" value="TPR"/>
    <property type="match status" value="1"/>
</dbReference>
<evidence type="ECO:0008006" key="4">
    <source>
        <dbReference type="Google" id="ProtNLM"/>
    </source>
</evidence>
<dbReference type="EMBL" id="JBHTKR010000001">
    <property type="protein sequence ID" value="MFD1193794.1"/>
    <property type="molecule type" value="Genomic_DNA"/>
</dbReference>
<dbReference type="InterPro" id="IPR011990">
    <property type="entry name" value="TPR-like_helical_dom_sf"/>
</dbReference>
<keyword evidence="3" id="KW-1185">Reference proteome</keyword>